<dbReference type="Gramene" id="KXG37637">
    <property type="protein sequence ID" value="KXG37637"/>
    <property type="gene ID" value="SORBI_3001G102400"/>
</dbReference>
<organism evidence="1 2">
    <name type="scientific">Sorghum bicolor</name>
    <name type="common">Sorghum</name>
    <name type="synonym">Sorghum vulgare</name>
    <dbReference type="NCBI Taxonomy" id="4558"/>
    <lineage>
        <taxon>Eukaryota</taxon>
        <taxon>Viridiplantae</taxon>
        <taxon>Streptophyta</taxon>
        <taxon>Embryophyta</taxon>
        <taxon>Tracheophyta</taxon>
        <taxon>Spermatophyta</taxon>
        <taxon>Magnoliopsida</taxon>
        <taxon>Liliopsida</taxon>
        <taxon>Poales</taxon>
        <taxon>Poaceae</taxon>
        <taxon>PACMAD clade</taxon>
        <taxon>Panicoideae</taxon>
        <taxon>Andropogonodae</taxon>
        <taxon>Andropogoneae</taxon>
        <taxon>Sorghinae</taxon>
        <taxon>Sorghum</taxon>
    </lineage>
</organism>
<keyword evidence="2" id="KW-1185">Reference proteome</keyword>
<sequence>MPWSLRKENWLPFGLIKIGVTSGASTPDKVVEDALQKVFEIKREELDGAPQALEACPSSRNKESHEPRKVNRETAFSSMFGYLMMQLITYGVVDSNNKPPRFCVVSFGTKLVNSFRRVCC</sequence>
<name>A0A1B6QIA2_SORBI</name>
<accession>A0A1B6QIA2</accession>
<reference evidence="2" key="2">
    <citation type="journal article" date="2018" name="Plant J.">
        <title>The Sorghum bicolor reference genome: improved assembly, gene annotations, a transcriptome atlas, and signatures of genome organization.</title>
        <authorList>
            <person name="McCormick R.F."/>
            <person name="Truong S.K."/>
            <person name="Sreedasyam A."/>
            <person name="Jenkins J."/>
            <person name="Shu S."/>
            <person name="Sims D."/>
            <person name="Kennedy M."/>
            <person name="Amirebrahimi M."/>
            <person name="Weers B.D."/>
            <person name="McKinley B."/>
            <person name="Mattison A."/>
            <person name="Morishige D.T."/>
            <person name="Grimwood J."/>
            <person name="Schmutz J."/>
            <person name="Mullet J.E."/>
        </authorList>
    </citation>
    <scope>NUCLEOTIDE SEQUENCE [LARGE SCALE GENOMIC DNA]</scope>
    <source>
        <strain evidence="2">cv. BTx623</strain>
    </source>
</reference>
<gene>
    <name evidence="1" type="ORF">SORBI_3001G102400</name>
</gene>
<evidence type="ECO:0000313" key="1">
    <source>
        <dbReference type="EMBL" id="KXG37637.1"/>
    </source>
</evidence>
<dbReference type="STRING" id="4558.A0A1B6QIA2"/>
<protein>
    <recommendedName>
        <fullName evidence="3">4-hydroxy-3-methylbut-2-enyl diphosphate reductase</fullName>
    </recommendedName>
</protein>
<dbReference type="EMBL" id="CM000760">
    <property type="protein sequence ID" value="KXG37637.1"/>
    <property type="molecule type" value="Genomic_DNA"/>
</dbReference>
<dbReference type="Proteomes" id="UP000000768">
    <property type="component" value="Chromosome 1"/>
</dbReference>
<proteinExistence type="predicted"/>
<evidence type="ECO:0008006" key="3">
    <source>
        <dbReference type="Google" id="ProtNLM"/>
    </source>
</evidence>
<dbReference type="Gene3D" id="3.40.1010.20">
    <property type="entry name" value="4-hydroxy-3-methylbut-2-enyl diphosphate reductase, catalytic domain"/>
    <property type="match status" value="1"/>
</dbReference>
<dbReference type="PANTHER" id="PTHR31619:SF5">
    <property type="entry name" value="4-HYDROXY-3-METHYLBUT-2-ENYL DIPHOSPHATE REDUCTASE, CHLOROPLASTIC"/>
    <property type="match status" value="1"/>
</dbReference>
<dbReference type="PANTHER" id="PTHR31619">
    <property type="entry name" value="4-HYDROXY-3-METHYLBUT-2-ENYL DIPHOSPHATE REDUCTASE, CHLOROPLASTIC"/>
    <property type="match status" value="1"/>
</dbReference>
<dbReference type="AlphaFoldDB" id="A0A1B6QIA2"/>
<evidence type="ECO:0000313" key="2">
    <source>
        <dbReference type="Proteomes" id="UP000000768"/>
    </source>
</evidence>
<dbReference type="InParanoid" id="A0A1B6QIA2"/>
<reference evidence="1 2" key="1">
    <citation type="journal article" date="2009" name="Nature">
        <title>The Sorghum bicolor genome and the diversification of grasses.</title>
        <authorList>
            <person name="Paterson A.H."/>
            <person name="Bowers J.E."/>
            <person name="Bruggmann R."/>
            <person name="Dubchak I."/>
            <person name="Grimwood J."/>
            <person name="Gundlach H."/>
            <person name="Haberer G."/>
            <person name="Hellsten U."/>
            <person name="Mitros T."/>
            <person name="Poliakov A."/>
            <person name="Schmutz J."/>
            <person name="Spannagl M."/>
            <person name="Tang H."/>
            <person name="Wang X."/>
            <person name="Wicker T."/>
            <person name="Bharti A.K."/>
            <person name="Chapman J."/>
            <person name="Feltus F.A."/>
            <person name="Gowik U."/>
            <person name="Grigoriev I.V."/>
            <person name="Lyons E."/>
            <person name="Maher C.A."/>
            <person name="Martis M."/>
            <person name="Narechania A."/>
            <person name="Otillar R.P."/>
            <person name="Penning B.W."/>
            <person name="Salamov A.A."/>
            <person name="Wang Y."/>
            <person name="Zhang L."/>
            <person name="Carpita N.C."/>
            <person name="Freeling M."/>
            <person name="Gingle A.R."/>
            <person name="Hash C.T."/>
            <person name="Keller B."/>
            <person name="Klein P."/>
            <person name="Kresovich S."/>
            <person name="McCann M.C."/>
            <person name="Ming R."/>
            <person name="Peterson D.G."/>
            <person name="Mehboob-ur-Rahman"/>
            <person name="Ware D."/>
            <person name="Westhoff P."/>
            <person name="Mayer K.F."/>
            <person name="Messing J."/>
            <person name="Rokhsar D.S."/>
        </authorList>
    </citation>
    <scope>NUCLEOTIDE SEQUENCE [LARGE SCALE GENOMIC DNA]</scope>
    <source>
        <strain evidence="2">cv. BTx623</strain>
    </source>
</reference>